<keyword evidence="3" id="KW-0804">Transcription</keyword>
<keyword evidence="1" id="KW-0805">Transcription regulation</keyword>
<gene>
    <name evidence="5" type="ORF">FKR81_08980</name>
</gene>
<dbReference type="PANTHER" id="PTHR46796">
    <property type="entry name" value="HTH-TYPE TRANSCRIPTIONAL ACTIVATOR RHAS-RELATED"/>
    <property type="match status" value="1"/>
</dbReference>
<accession>A0A563EXN9</accession>
<evidence type="ECO:0000313" key="5">
    <source>
        <dbReference type="EMBL" id="TWP52456.1"/>
    </source>
</evidence>
<dbReference type="RefSeq" id="WP_146350512.1">
    <property type="nucleotide sequence ID" value="NZ_VOBR01000005.1"/>
</dbReference>
<protein>
    <submittedName>
        <fullName evidence="5">Helix-turn-helix domain-containing protein</fullName>
    </submittedName>
</protein>
<dbReference type="Pfam" id="PF20240">
    <property type="entry name" value="DUF6597"/>
    <property type="match status" value="1"/>
</dbReference>
<organism evidence="5 6">
    <name type="scientific">Lentzea tibetensis</name>
    <dbReference type="NCBI Taxonomy" id="2591470"/>
    <lineage>
        <taxon>Bacteria</taxon>
        <taxon>Bacillati</taxon>
        <taxon>Actinomycetota</taxon>
        <taxon>Actinomycetes</taxon>
        <taxon>Pseudonocardiales</taxon>
        <taxon>Pseudonocardiaceae</taxon>
        <taxon>Lentzea</taxon>
    </lineage>
</organism>
<evidence type="ECO:0000256" key="3">
    <source>
        <dbReference type="ARBA" id="ARBA00023163"/>
    </source>
</evidence>
<dbReference type="PANTHER" id="PTHR46796:SF15">
    <property type="entry name" value="BLL1074 PROTEIN"/>
    <property type="match status" value="1"/>
</dbReference>
<dbReference type="Gene3D" id="1.10.10.60">
    <property type="entry name" value="Homeodomain-like"/>
    <property type="match status" value="1"/>
</dbReference>
<dbReference type="Proteomes" id="UP000316639">
    <property type="component" value="Unassembled WGS sequence"/>
</dbReference>
<dbReference type="EMBL" id="VOBR01000005">
    <property type="protein sequence ID" value="TWP52456.1"/>
    <property type="molecule type" value="Genomic_DNA"/>
</dbReference>
<dbReference type="AlphaFoldDB" id="A0A563EXN9"/>
<dbReference type="InterPro" id="IPR018060">
    <property type="entry name" value="HTH_AraC"/>
</dbReference>
<feature type="domain" description="HTH araC/xylS-type" evidence="4">
    <location>
        <begin position="104"/>
        <end position="213"/>
    </location>
</feature>
<comment type="caution">
    <text evidence="5">The sequence shown here is derived from an EMBL/GenBank/DDBJ whole genome shotgun (WGS) entry which is preliminary data.</text>
</comment>
<dbReference type="PROSITE" id="PS01124">
    <property type="entry name" value="HTH_ARAC_FAMILY_2"/>
    <property type="match status" value="1"/>
</dbReference>
<dbReference type="GO" id="GO:0043565">
    <property type="term" value="F:sequence-specific DNA binding"/>
    <property type="evidence" value="ECO:0007669"/>
    <property type="project" value="InterPro"/>
</dbReference>
<evidence type="ECO:0000256" key="2">
    <source>
        <dbReference type="ARBA" id="ARBA00023125"/>
    </source>
</evidence>
<evidence type="ECO:0000256" key="1">
    <source>
        <dbReference type="ARBA" id="ARBA00023015"/>
    </source>
</evidence>
<dbReference type="SMART" id="SM00342">
    <property type="entry name" value="HTH_ARAC"/>
    <property type="match status" value="1"/>
</dbReference>
<name>A0A563EXN9_9PSEU</name>
<keyword evidence="2" id="KW-0238">DNA-binding</keyword>
<dbReference type="GO" id="GO:0003700">
    <property type="term" value="F:DNA-binding transcription factor activity"/>
    <property type="evidence" value="ECO:0007669"/>
    <property type="project" value="InterPro"/>
</dbReference>
<sequence length="213" mass="23118">MYREHEAPAGLACLWTRESTEPYIARVVPDGCTDIIWVPDTDHLFVAGPDTQPHPTTIAPGRMFGVRFPPGAGPAVFGAPAHALRDLRVPLTELVPGARLSTPDEIVAFALDRLRPDPSAHAVASALRRSPVSTVAWDLGLSSRQLHRRCLDAFGYGPKMLQRVLRFDRAVSLARAGTPFASVAAESGYADQAHLSREVREFAGVPLSQLIRP</sequence>
<dbReference type="InterPro" id="IPR050204">
    <property type="entry name" value="AraC_XylS_family_regulators"/>
</dbReference>
<reference evidence="5 6" key="1">
    <citation type="submission" date="2019-07" db="EMBL/GenBank/DDBJ databases">
        <title>Lentzea xizangensis sp. nov., isolated from Qinghai-Tibetan Plateau Soils.</title>
        <authorList>
            <person name="Huang J."/>
        </authorList>
    </citation>
    <scope>NUCLEOTIDE SEQUENCE [LARGE SCALE GENOMIC DNA]</scope>
    <source>
        <strain evidence="5 6">FXJ1.1311</strain>
    </source>
</reference>
<evidence type="ECO:0000313" key="6">
    <source>
        <dbReference type="Proteomes" id="UP000316639"/>
    </source>
</evidence>
<dbReference type="InterPro" id="IPR046532">
    <property type="entry name" value="DUF6597"/>
</dbReference>
<dbReference type="Pfam" id="PF12833">
    <property type="entry name" value="HTH_18"/>
    <property type="match status" value="1"/>
</dbReference>
<dbReference type="OrthoDB" id="9815799at2"/>
<proteinExistence type="predicted"/>
<evidence type="ECO:0000259" key="4">
    <source>
        <dbReference type="PROSITE" id="PS01124"/>
    </source>
</evidence>
<keyword evidence="6" id="KW-1185">Reference proteome</keyword>